<protein>
    <submittedName>
        <fullName evidence="2">Uncharacterized protein</fullName>
    </submittedName>
</protein>
<feature type="compositionally biased region" description="Basic and acidic residues" evidence="1">
    <location>
        <begin position="119"/>
        <end position="138"/>
    </location>
</feature>
<evidence type="ECO:0000256" key="1">
    <source>
        <dbReference type="SAM" id="MobiDB-lite"/>
    </source>
</evidence>
<comment type="caution">
    <text evidence="2">The sequence shown here is derived from an EMBL/GenBank/DDBJ whole genome shotgun (WGS) entry which is preliminary data.</text>
</comment>
<accession>A0AA39XBJ7</accession>
<sequence>MAHILASRSSWSTTADRPIFDLSLFQQQQDAIVPNSDSSFPCHKLAASELMSLGKLDKTAAIQTFIWLFPHPHCAMSELDHLFWGLIALEEGPKYLEHGVLGYRLGLLTTLVMHCERKSPERELGADQGEREKKKETEMTAEEILGDERNAFTLQACMTMFDYLLRPSGRKESEVGEVRRVCKEVLNRFFEGKRDEDVVGYIERVGSEELRGEAEGMDLFHFGRGVLEAKEMLTGEGGKEVVI</sequence>
<dbReference type="SUPFAM" id="SSF140736">
    <property type="entry name" value="Rv1873-like"/>
    <property type="match status" value="1"/>
</dbReference>
<keyword evidence="3" id="KW-1185">Reference proteome</keyword>
<dbReference type="Proteomes" id="UP001174934">
    <property type="component" value="Unassembled WGS sequence"/>
</dbReference>
<reference evidence="2" key="1">
    <citation type="submission" date="2023-06" db="EMBL/GenBank/DDBJ databases">
        <title>Genome-scale phylogeny and comparative genomics of the fungal order Sordariales.</title>
        <authorList>
            <consortium name="Lawrence Berkeley National Laboratory"/>
            <person name="Hensen N."/>
            <person name="Bonometti L."/>
            <person name="Westerberg I."/>
            <person name="Brannstrom I.O."/>
            <person name="Guillou S."/>
            <person name="Cros-Aarteil S."/>
            <person name="Calhoun S."/>
            <person name="Haridas S."/>
            <person name="Kuo A."/>
            <person name="Mondo S."/>
            <person name="Pangilinan J."/>
            <person name="Riley R."/>
            <person name="LaButti K."/>
            <person name="Andreopoulos B."/>
            <person name="Lipzen A."/>
            <person name="Chen C."/>
            <person name="Yanf M."/>
            <person name="Daum C."/>
            <person name="Ng V."/>
            <person name="Clum A."/>
            <person name="Steindorff A."/>
            <person name="Ohm R."/>
            <person name="Martin F."/>
            <person name="Silar P."/>
            <person name="Natvig D."/>
            <person name="Lalanne C."/>
            <person name="Gautier V."/>
            <person name="Ament-velasquez S.L."/>
            <person name="Kruys A."/>
            <person name="Hutchinson M.I."/>
            <person name="Powell A.J."/>
            <person name="Barry K."/>
            <person name="Miller A.N."/>
            <person name="Grigoriev I.V."/>
            <person name="Debuchy R."/>
            <person name="Gladieux P."/>
            <person name="Thoren M.H."/>
            <person name="Johannesson H."/>
        </authorList>
    </citation>
    <scope>NUCLEOTIDE SEQUENCE</scope>
    <source>
        <strain evidence="2">SMH3391-2</strain>
    </source>
</reference>
<evidence type="ECO:0000313" key="3">
    <source>
        <dbReference type="Proteomes" id="UP001174934"/>
    </source>
</evidence>
<dbReference type="EMBL" id="JAULSR010000002">
    <property type="protein sequence ID" value="KAK0630899.1"/>
    <property type="molecule type" value="Genomic_DNA"/>
</dbReference>
<feature type="region of interest" description="Disordered" evidence="1">
    <location>
        <begin position="119"/>
        <end position="139"/>
    </location>
</feature>
<evidence type="ECO:0000313" key="2">
    <source>
        <dbReference type="EMBL" id="KAK0630899.1"/>
    </source>
</evidence>
<gene>
    <name evidence="2" type="ORF">B0T17DRAFT_637547</name>
</gene>
<name>A0AA39XBJ7_9PEZI</name>
<proteinExistence type="predicted"/>
<dbReference type="AlphaFoldDB" id="A0AA39XBJ7"/>
<dbReference type="InterPro" id="IPR036287">
    <property type="entry name" value="Rv1873-like_sf"/>
</dbReference>
<dbReference type="Gene3D" id="1.25.40.380">
    <property type="entry name" value="Protein of unknown function DUF1810"/>
    <property type="match status" value="1"/>
</dbReference>
<organism evidence="2 3">
    <name type="scientific">Bombardia bombarda</name>
    <dbReference type="NCBI Taxonomy" id="252184"/>
    <lineage>
        <taxon>Eukaryota</taxon>
        <taxon>Fungi</taxon>
        <taxon>Dikarya</taxon>
        <taxon>Ascomycota</taxon>
        <taxon>Pezizomycotina</taxon>
        <taxon>Sordariomycetes</taxon>
        <taxon>Sordariomycetidae</taxon>
        <taxon>Sordariales</taxon>
        <taxon>Lasiosphaeriaceae</taxon>
        <taxon>Bombardia</taxon>
    </lineage>
</organism>